<organism evidence="1 2">
    <name type="scientific">Capsella rubella</name>
    <dbReference type="NCBI Taxonomy" id="81985"/>
    <lineage>
        <taxon>Eukaryota</taxon>
        <taxon>Viridiplantae</taxon>
        <taxon>Streptophyta</taxon>
        <taxon>Embryophyta</taxon>
        <taxon>Tracheophyta</taxon>
        <taxon>Spermatophyta</taxon>
        <taxon>Magnoliopsida</taxon>
        <taxon>eudicotyledons</taxon>
        <taxon>Gunneridae</taxon>
        <taxon>Pentapetalae</taxon>
        <taxon>rosids</taxon>
        <taxon>malvids</taxon>
        <taxon>Brassicales</taxon>
        <taxon>Brassicaceae</taxon>
        <taxon>Camelineae</taxon>
        <taxon>Capsella</taxon>
    </lineage>
</organism>
<name>R0F016_9BRAS</name>
<gene>
    <name evidence="1" type="ORF">CARUB_v10028242mg</name>
</gene>
<dbReference type="AlphaFoldDB" id="R0F016"/>
<accession>R0F016</accession>
<proteinExistence type="predicted"/>
<dbReference type="EMBL" id="KB870812">
    <property type="protein sequence ID" value="EOA14912.1"/>
    <property type="molecule type" value="Genomic_DNA"/>
</dbReference>
<protein>
    <submittedName>
        <fullName evidence="1">Uncharacterized protein</fullName>
    </submittedName>
</protein>
<evidence type="ECO:0000313" key="1">
    <source>
        <dbReference type="EMBL" id="EOA14912.1"/>
    </source>
</evidence>
<keyword evidence="2" id="KW-1185">Reference proteome</keyword>
<evidence type="ECO:0000313" key="2">
    <source>
        <dbReference type="Proteomes" id="UP000029121"/>
    </source>
</evidence>
<sequence>MKYRLGLKKESDKIKNEVPTNQSFRTPQQGLMFVQGDASNFFNGGNVQFPTQHISNVPPQPNSFVQQHTMNPNNPMTHQIPQLQHHYNEAFAMPSNGGVGMNHHQRDEVTTEQHFGYANFQEDESTDVAHLMSTPNREQIELYPLHMEFSSFNMRNNHETEISPPMSRLPALISPPQTHSYCDQIGICKKGSRWVTIGAKYGD</sequence>
<dbReference type="Proteomes" id="UP000029121">
    <property type="component" value="Unassembled WGS sequence"/>
</dbReference>
<reference evidence="2" key="1">
    <citation type="journal article" date="2013" name="Nat. Genet.">
        <title>The Capsella rubella genome and the genomic consequences of rapid mating system evolution.</title>
        <authorList>
            <person name="Slotte T."/>
            <person name="Hazzouri K.M."/>
            <person name="Agren J.A."/>
            <person name="Koenig D."/>
            <person name="Maumus F."/>
            <person name="Guo Y.L."/>
            <person name="Steige K."/>
            <person name="Platts A.E."/>
            <person name="Escobar J.S."/>
            <person name="Newman L.K."/>
            <person name="Wang W."/>
            <person name="Mandakova T."/>
            <person name="Vello E."/>
            <person name="Smith L.M."/>
            <person name="Henz S.R."/>
            <person name="Steffen J."/>
            <person name="Takuno S."/>
            <person name="Brandvain Y."/>
            <person name="Coop G."/>
            <person name="Andolfatto P."/>
            <person name="Hu T.T."/>
            <person name="Blanchette M."/>
            <person name="Clark R.M."/>
            <person name="Quesneville H."/>
            <person name="Nordborg M."/>
            <person name="Gaut B.S."/>
            <person name="Lysak M.A."/>
            <person name="Jenkins J."/>
            <person name="Grimwood J."/>
            <person name="Chapman J."/>
            <person name="Prochnik S."/>
            <person name="Shu S."/>
            <person name="Rokhsar D."/>
            <person name="Schmutz J."/>
            <person name="Weigel D."/>
            <person name="Wright S.I."/>
        </authorList>
    </citation>
    <scope>NUCLEOTIDE SEQUENCE [LARGE SCALE GENOMIC DNA]</scope>
    <source>
        <strain evidence="2">cv. Monte Gargano</strain>
    </source>
</reference>